<dbReference type="CDD" id="cd01298">
    <property type="entry name" value="ATZ_TRZ_like"/>
    <property type="match status" value="1"/>
</dbReference>
<gene>
    <name evidence="4" type="primary">mtaD</name>
    <name evidence="6" type="ORF">H7B90_12630</name>
</gene>
<feature type="binding site" evidence="4">
    <location>
        <position position="320"/>
    </location>
    <ligand>
        <name>Zn(2+)</name>
        <dbReference type="ChEBI" id="CHEBI:29105"/>
    </ligand>
</feature>
<dbReference type="InterPro" id="IPR023512">
    <property type="entry name" value="Deaminase_MtaD/DadD"/>
</dbReference>
<comment type="catalytic activity">
    <reaction evidence="4">
        <text>S-adenosyl-L-homocysteine + H2O + H(+) = S-inosyl-L-homocysteine + NH4(+)</text>
        <dbReference type="Rhea" id="RHEA:20716"/>
        <dbReference type="ChEBI" id="CHEBI:15377"/>
        <dbReference type="ChEBI" id="CHEBI:15378"/>
        <dbReference type="ChEBI" id="CHEBI:28938"/>
        <dbReference type="ChEBI" id="CHEBI:57856"/>
        <dbReference type="ChEBI" id="CHEBI:57985"/>
        <dbReference type="EC" id="3.5.4.28"/>
    </reaction>
</comment>
<feature type="binding site" evidence="4">
    <location>
        <position position="234"/>
    </location>
    <ligand>
        <name>substrate</name>
    </ligand>
</feature>
<comment type="cofactor">
    <cofactor evidence="4">
        <name>Zn(2+)</name>
        <dbReference type="ChEBI" id="CHEBI:29105"/>
    </cofactor>
    <text evidence="4">Binds 1 zinc ion per subunit.</text>
</comment>
<dbReference type="EC" id="3.5.4.28" evidence="4"/>
<evidence type="ECO:0000256" key="2">
    <source>
        <dbReference type="ARBA" id="ARBA00022801"/>
    </source>
</evidence>
<dbReference type="EC" id="3.5.4.31" evidence="4"/>
<dbReference type="InterPro" id="IPR006680">
    <property type="entry name" value="Amidohydro-rel"/>
</dbReference>
<evidence type="ECO:0000256" key="3">
    <source>
        <dbReference type="ARBA" id="ARBA00022833"/>
    </source>
</evidence>
<keyword evidence="2 4" id="KW-0378">Hydrolase</keyword>
<feature type="binding site" evidence="4">
    <location>
        <position position="166"/>
    </location>
    <ligand>
        <name>substrate</name>
    </ligand>
</feature>
<dbReference type="Gene3D" id="2.30.40.10">
    <property type="entry name" value="Urease, subunit C, domain 1"/>
    <property type="match status" value="1"/>
</dbReference>
<evidence type="ECO:0000256" key="1">
    <source>
        <dbReference type="ARBA" id="ARBA00022723"/>
    </source>
</evidence>
<dbReference type="InterPro" id="IPR050287">
    <property type="entry name" value="MTA/SAH_deaminase"/>
</dbReference>
<comment type="caution">
    <text evidence="6">The sequence shown here is derived from an EMBL/GenBank/DDBJ whole genome shotgun (WGS) entry which is preliminary data.</text>
</comment>
<comment type="similarity">
    <text evidence="4">Belongs to the metallo-dependent hydrolases superfamily. MTA/SAH deaminase family.</text>
</comment>
<comment type="catalytic activity">
    <reaction evidence="4">
        <text>S-methyl-5'-thioadenosine + H2O + H(+) = S-methyl-5'-thioinosine + NH4(+)</text>
        <dbReference type="Rhea" id="RHEA:25025"/>
        <dbReference type="ChEBI" id="CHEBI:15377"/>
        <dbReference type="ChEBI" id="CHEBI:15378"/>
        <dbReference type="ChEBI" id="CHEBI:17509"/>
        <dbReference type="ChEBI" id="CHEBI:28938"/>
        <dbReference type="ChEBI" id="CHEBI:48595"/>
        <dbReference type="EC" id="3.5.4.31"/>
    </reaction>
</comment>
<evidence type="ECO:0000313" key="6">
    <source>
        <dbReference type="EMBL" id="MBB6692249.1"/>
    </source>
</evidence>
<feature type="binding site" evidence="4">
    <location>
        <position position="85"/>
    </location>
    <ligand>
        <name>Zn(2+)</name>
        <dbReference type="ChEBI" id="CHEBI:29105"/>
    </ligand>
</feature>
<dbReference type="Gene3D" id="3.20.20.140">
    <property type="entry name" value="Metal-dependent hydrolases"/>
    <property type="match status" value="1"/>
</dbReference>
<sequence>MKEGDKPFVGDIGIEGERIAWIRAADETGDGAPNGAWTVVGGGAGAGIDTGNGAIAESAGAAEFDADEVIDARGMAALPGLVNAHQHSPMSLLRAFSDDLKLMDWLNRKMLPAEARMTPEDIYWGSKLAMAEMIKSGTTAFADMYIHMNTIAEAVREVGMRASLTRGLIFLEDDGGRRMTEALDLAERWHGGADGRITVMLGPHAPYTCPPDPLREVIRLAESMNLPIHIHLAETVEEVVRIREKYGQTPTEYLEEVGLFERVHALLAHAVHLNRRDVRRLAGMRGGVAHNPVSNLKLGCGIAPVSEMASLGVTVGLGTDGAGSATTLDLFEEIRTATWLQKLDYGDPTRLPALESLRMATVGGAKLLRIDGEVGTLEPGKQADLILVDLKKPHLQPVHRLESLLAYAASGADVDTTIVAGQVLMRGRKLLAIDEDEVLRQASARAARLVERL</sequence>
<evidence type="ECO:0000259" key="5">
    <source>
        <dbReference type="Pfam" id="PF01979"/>
    </source>
</evidence>
<dbReference type="SUPFAM" id="SSF51556">
    <property type="entry name" value="Metallo-dependent hydrolases"/>
    <property type="match status" value="1"/>
</dbReference>
<organism evidence="6 7">
    <name type="scientific">Cohnella xylanilytica</name>
    <dbReference type="NCBI Taxonomy" id="557555"/>
    <lineage>
        <taxon>Bacteria</taxon>
        <taxon>Bacillati</taxon>
        <taxon>Bacillota</taxon>
        <taxon>Bacilli</taxon>
        <taxon>Bacillales</taxon>
        <taxon>Paenibacillaceae</taxon>
        <taxon>Cohnella</taxon>
    </lineage>
</organism>
<dbReference type="HAMAP" id="MF_01281">
    <property type="entry name" value="MTA_SAH_deamin"/>
    <property type="match status" value="1"/>
</dbReference>
<keyword evidence="1 4" id="KW-0479">Metal-binding</keyword>
<dbReference type="FunFam" id="3.20.20.140:FF:000014">
    <property type="entry name" value="5-methylthioadenosine/S-adenosylhomocysteine deaminase"/>
    <property type="match status" value="1"/>
</dbReference>
<dbReference type="Pfam" id="PF01979">
    <property type="entry name" value="Amidohydro_1"/>
    <property type="match status" value="1"/>
</dbReference>
<protein>
    <recommendedName>
        <fullName evidence="4">5-methylthioadenosine/S-adenosylhomocysteine deaminase</fullName>
        <shortName evidence="4">MTA/SAH deaminase</shortName>
        <ecNumber evidence="4">3.5.4.28</ecNumber>
        <ecNumber evidence="4">3.5.4.31</ecNumber>
    </recommendedName>
</protein>
<keyword evidence="3 4" id="KW-0862">Zinc</keyword>
<feature type="binding site" evidence="4">
    <location>
        <position position="204"/>
    </location>
    <ligand>
        <name>substrate</name>
    </ligand>
</feature>
<dbReference type="InterPro" id="IPR011059">
    <property type="entry name" value="Metal-dep_hydrolase_composite"/>
</dbReference>
<reference evidence="6 7" key="1">
    <citation type="submission" date="2020-08" db="EMBL/GenBank/DDBJ databases">
        <title>Cohnella phylogeny.</title>
        <authorList>
            <person name="Dunlap C."/>
        </authorList>
    </citation>
    <scope>NUCLEOTIDE SEQUENCE [LARGE SCALE GENOMIC DNA]</scope>
    <source>
        <strain evidence="6 7">DSM 25239</strain>
    </source>
</reference>
<dbReference type="EMBL" id="JACJVR010000050">
    <property type="protein sequence ID" value="MBB6692249.1"/>
    <property type="molecule type" value="Genomic_DNA"/>
</dbReference>
<evidence type="ECO:0000313" key="7">
    <source>
        <dbReference type="Proteomes" id="UP000553776"/>
    </source>
</evidence>
<feature type="binding site" evidence="4">
    <location>
        <position position="87"/>
    </location>
    <ligand>
        <name>Zn(2+)</name>
        <dbReference type="ChEBI" id="CHEBI:29105"/>
    </ligand>
</feature>
<dbReference type="PANTHER" id="PTHR43794:SF11">
    <property type="entry name" value="AMIDOHYDROLASE-RELATED DOMAIN-CONTAINING PROTEIN"/>
    <property type="match status" value="1"/>
</dbReference>
<dbReference type="GO" id="GO:0090614">
    <property type="term" value="F:5'-methylthioadenosine deaminase activity"/>
    <property type="evidence" value="ECO:0007669"/>
    <property type="project" value="UniProtKB-UniRule"/>
</dbReference>
<dbReference type="SUPFAM" id="SSF51338">
    <property type="entry name" value="Composite domain of metallo-dependent hydrolases"/>
    <property type="match status" value="2"/>
</dbReference>
<dbReference type="InterPro" id="IPR032466">
    <property type="entry name" value="Metal_Hydrolase"/>
</dbReference>
<name>A0A841TXB6_9BACL</name>
<dbReference type="PANTHER" id="PTHR43794">
    <property type="entry name" value="AMINOHYDROLASE SSNA-RELATED"/>
    <property type="match status" value="1"/>
</dbReference>
<dbReference type="AlphaFoldDB" id="A0A841TXB6"/>
<feature type="binding site" evidence="4">
    <location>
        <position position="114"/>
    </location>
    <ligand>
        <name>substrate</name>
    </ligand>
</feature>
<comment type="function">
    <text evidence="4">Catalyzes the deamination of 5-methylthioadenosine and S-adenosyl-L-homocysteine into 5-methylthioinosine and S-inosyl-L-homocysteine, respectively. Is also able to deaminate adenosine.</text>
</comment>
<dbReference type="GO" id="GO:0050270">
    <property type="term" value="F:S-adenosylhomocysteine deaminase activity"/>
    <property type="evidence" value="ECO:0007669"/>
    <property type="project" value="UniProtKB-UniRule"/>
</dbReference>
<accession>A0A841TXB6</accession>
<dbReference type="GO" id="GO:0046872">
    <property type="term" value="F:metal ion binding"/>
    <property type="evidence" value="ECO:0007669"/>
    <property type="project" value="UniProtKB-KW"/>
</dbReference>
<evidence type="ECO:0000256" key="4">
    <source>
        <dbReference type="HAMAP-Rule" id="MF_01281"/>
    </source>
</evidence>
<keyword evidence="7" id="KW-1185">Reference proteome</keyword>
<proteinExistence type="inferred from homology"/>
<feature type="domain" description="Amidohydrolase-related" evidence="5">
    <location>
        <begin position="77"/>
        <end position="423"/>
    </location>
</feature>
<feature type="binding site" evidence="4">
    <location>
        <position position="231"/>
    </location>
    <ligand>
        <name>Zn(2+)</name>
        <dbReference type="ChEBI" id="CHEBI:29105"/>
    </ligand>
</feature>
<dbReference type="Proteomes" id="UP000553776">
    <property type="component" value="Unassembled WGS sequence"/>
</dbReference>
<feature type="binding site" evidence="4">
    <location>
        <position position="177"/>
    </location>
    <ligand>
        <name>substrate</name>
    </ligand>
</feature>
<feature type="binding site" evidence="4">
    <location>
        <position position="320"/>
    </location>
    <ligand>
        <name>substrate</name>
    </ligand>
</feature>